<dbReference type="GO" id="GO:0140359">
    <property type="term" value="F:ABC-type transporter activity"/>
    <property type="evidence" value="ECO:0007669"/>
    <property type="project" value="InterPro"/>
</dbReference>
<dbReference type="PANTHER" id="PTHR24221:SF606">
    <property type="entry name" value="COLICIN V SECRETION-PROCESSING ATP-BINDING PROTEIN"/>
    <property type="match status" value="1"/>
</dbReference>
<dbReference type="InterPro" id="IPR017871">
    <property type="entry name" value="ABC_transporter-like_CS"/>
</dbReference>
<protein>
    <submittedName>
        <fullName evidence="14">Peptidase domain-containing ABC transporter</fullName>
    </submittedName>
</protein>
<keyword evidence="3" id="KW-1003">Cell membrane</keyword>
<dbReference type="InterPro" id="IPR003593">
    <property type="entry name" value="AAA+_ATPase"/>
</dbReference>
<accession>A0A5C4N530</accession>
<name>A0A5C4N530_9RHOB</name>
<dbReference type="CDD" id="cd02419">
    <property type="entry name" value="Peptidase_C39C"/>
    <property type="match status" value="1"/>
</dbReference>
<dbReference type="CDD" id="cd18567">
    <property type="entry name" value="ABC_6TM_CvaB_RaxB_like"/>
    <property type="match status" value="1"/>
</dbReference>
<dbReference type="Pfam" id="PF03412">
    <property type="entry name" value="Peptidase_C39"/>
    <property type="match status" value="1"/>
</dbReference>
<proteinExistence type="predicted"/>
<dbReference type="SUPFAM" id="SSF52540">
    <property type="entry name" value="P-loop containing nucleoside triphosphate hydrolases"/>
    <property type="match status" value="1"/>
</dbReference>
<dbReference type="Gene3D" id="3.90.70.10">
    <property type="entry name" value="Cysteine proteinases"/>
    <property type="match status" value="1"/>
</dbReference>
<dbReference type="PROSITE" id="PS50929">
    <property type="entry name" value="ABC_TM1F"/>
    <property type="match status" value="1"/>
</dbReference>
<dbReference type="GO" id="GO:0016887">
    <property type="term" value="F:ATP hydrolysis activity"/>
    <property type="evidence" value="ECO:0007669"/>
    <property type="project" value="InterPro"/>
</dbReference>
<dbReference type="InterPro" id="IPR003439">
    <property type="entry name" value="ABC_transporter-like_ATP-bd"/>
</dbReference>
<keyword evidence="2" id="KW-0813">Transport</keyword>
<dbReference type="GO" id="GO:0034040">
    <property type="term" value="F:ATPase-coupled lipid transmembrane transporter activity"/>
    <property type="evidence" value="ECO:0007669"/>
    <property type="project" value="TreeGrafter"/>
</dbReference>
<dbReference type="FunFam" id="3.40.50.300:FF:000299">
    <property type="entry name" value="ABC transporter ATP-binding protein/permease"/>
    <property type="match status" value="1"/>
</dbReference>
<feature type="transmembrane region" description="Helical" evidence="10">
    <location>
        <begin position="283"/>
        <end position="303"/>
    </location>
</feature>
<dbReference type="InterPro" id="IPR036640">
    <property type="entry name" value="ABC1_TM_sf"/>
</dbReference>
<dbReference type="SUPFAM" id="SSF90123">
    <property type="entry name" value="ABC transporter transmembrane region"/>
    <property type="match status" value="1"/>
</dbReference>
<dbReference type="EMBL" id="VDFU01000003">
    <property type="protein sequence ID" value="TNC51970.1"/>
    <property type="molecule type" value="Genomic_DNA"/>
</dbReference>
<dbReference type="GO" id="GO:0008234">
    <property type="term" value="F:cysteine-type peptidase activity"/>
    <property type="evidence" value="ECO:0007669"/>
    <property type="project" value="InterPro"/>
</dbReference>
<dbReference type="PROSITE" id="PS00211">
    <property type="entry name" value="ABC_TRANSPORTER_1"/>
    <property type="match status" value="1"/>
</dbReference>
<dbReference type="GO" id="GO:0005886">
    <property type="term" value="C:plasma membrane"/>
    <property type="evidence" value="ECO:0007669"/>
    <property type="project" value="UniProtKB-SubCell"/>
</dbReference>
<keyword evidence="15" id="KW-1185">Reference proteome</keyword>
<evidence type="ECO:0000256" key="9">
    <source>
        <dbReference type="SAM" id="MobiDB-lite"/>
    </source>
</evidence>
<evidence type="ECO:0000256" key="3">
    <source>
        <dbReference type="ARBA" id="ARBA00022475"/>
    </source>
</evidence>
<evidence type="ECO:0000259" key="13">
    <source>
        <dbReference type="PROSITE" id="PS50990"/>
    </source>
</evidence>
<dbReference type="InterPro" id="IPR039421">
    <property type="entry name" value="Type_1_exporter"/>
</dbReference>
<sequence>MKLFGHSSARRLPMTLQAEAAECGLACLSMIAAFHGRPAGPAELRQRFGLSLKGATLKDVIGIAERLSMAARPVRLDLDELGQLRTPCILHWDLSHFVVLRSVDRRGVTIHDPAEGVRRLSLAEVSRHFTGVALELTPTGGFEAASGPVPRVRLRSLVGEVRGLRRALAHLLVLALAIEVFALLSPLFLGLTVDQALLSGDRDLLLTLALAFGLLLLLQTGVEALRGWMLMALGASLKVQARTNLLSHLLALPAGWFEARAVADILSRFESQDEILRAITRDLVVAVLDGIMCIVTLVVMAVLAPTLTILVIAGGLLYALVRWAFYAPLRQASAEALVWAARRDGHFLESLRGIRAIKLFNAQADRRTQWANLLIETVNRQLVTERLHILFRAVNMLLLGGLGILVIWLAARMIMDGRLTVGLLIAFVAYQTLFLRRVSSLIDTLVDLRMLGLHAERLTDIALTPPEPAGEPAASEPAPRLPVAIEVRGLGFRYGPNDPWILRDINLRIEPGEWVAIAGPSGCGKTTLLKLLAGLLPTTCGEILVDGVPLDELGPARWRDRIGVVMQDDSLFAGSIADNIAFFAPDPDRARIERCARLAAVHDDIARMPMSYATLIGDMGSVLSGGQQQRVLLARALYRQPRLLLLDEATSHLDTERERAVNDALATMPMTRIAIAHRPETIHAAGRVIALDGGRLVEPVGARHPPSPEHPGQDRPAPGRGRADPAVQRRGDLVRG</sequence>
<feature type="transmembrane region" description="Helical" evidence="10">
    <location>
        <begin position="389"/>
        <end position="411"/>
    </location>
</feature>
<dbReference type="RefSeq" id="WP_139075392.1">
    <property type="nucleotide sequence ID" value="NZ_VDFU01000003.1"/>
</dbReference>
<keyword evidence="4 10" id="KW-0812">Transmembrane</keyword>
<dbReference type="Pfam" id="PF00664">
    <property type="entry name" value="ABC_membrane"/>
    <property type="match status" value="1"/>
</dbReference>
<evidence type="ECO:0000256" key="7">
    <source>
        <dbReference type="ARBA" id="ARBA00022989"/>
    </source>
</evidence>
<dbReference type="Proteomes" id="UP000305887">
    <property type="component" value="Unassembled WGS sequence"/>
</dbReference>
<feature type="region of interest" description="Disordered" evidence="9">
    <location>
        <begin position="698"/>
        <end position="736"/>
    </location>
</feature>
<keyword evidence="6" id="KW-0067">ATP-binding</keyword>
<evidence type="ECO:0000259" key="12">
    <source>
        <dbReference type="PROSITE" id="PS50929"/>
    </source>
</evidence>
<dbReference type="GO" id="GO:0006508">
    <property type="term" value="P:proteolysis"/>
    <property type="evidence" value="ECO:0007669"/>
    <property type="project" value="InterPro"/>
</dbReference>
<evidence type="ECO:0000256" key="10">
    <source>
        <dbReference type="SAM" id="Phobius"/>
    </source>
</evidence>
<dbReference type="InterPro" id="IPR005074">
    <property type="entry name" value="Peptidase_C39"/>
</dbReference>
<evidence type="ECO:0000256" key="4">
    <source>
        <dbReference type="ARBA" id="ARBA00022692"/>
    </source>
</evidence>
<keyword evidence="5" id="KW-0547">Nucleotide-binding</keyword>
<gene>
    <name evidence="14" type="ORF">FHG66_03970</name>
</gene>
<dbReference type="Pfam" id="PF00005">
    <property type="entry name" value="ABC_tran"/>
    <property type="match status" value="1"/>
</dbReference>
<feature type="domain" description="ABC transmembrane type-1" evidence="12">
    <location>
        <begin position="171"/>
        <end position="450"/>
    </location>
</feature>
<comment type="caution">
    <text evidence="14">The sequence shown here is derived from an EMBL/GenBank/DDBJ whole genome shotgun (WGS) entry which is preliminary data.</text>
</comment>
<evidence type="ECO:0000313" key="14">
    <source>
        <dbReference type="EMBL" id="TNC51970.1"/>
    </source>
</evidence>
<evidence type="ECO:0000259" key="11">
    <source>
        <dbReference type="PROSITE" id="PS50893"/>
    </source>
</evidence>
<dbReference type="PROSITE" id="PS50990">
    <property type="entry name" value="PEPTIDASE_C39"/>
    <property type="match status" value="1"/>
</dbReference>
<reference evidence="14 15" key="1">
    <citation type="submission" date="2019-06" db="EMBL/GenBank/DDBJ databases">
        <title>YIM 131921 draft genome.</title>
        <authorList>
            <person name="Jiang L."/>
        </authorList>
    </citation>
    <scope>NUCLEOTIDE SEQUENCE [LARGE SCALE GENOMIC DNA]</scope>
    <source>
        <strain evidence="14 15">YIM 131921</strain>
    </source>
</reference>
<dbReference type="InterPro" id="IPR011527">
    <property type="entry name" value="ABC1_TM_dom"/>
</dbReference>
<dbReference type="OrthoDB" id="9808328at2"/>
<dbReference type="SMART" id="SM00382">
    <property type="entry name" value="AAA"/>
    <property type="match status" value="1"/>
</dbReference>
<dbReference type="PROSITE" id="PS50893">
    <property type="entry name" value="ABC_TRANSPORTER_2"/>
    <property type="match status" value="1"/>
</dbReference>
<evidence type="ECO:0000313" key="15">
    <source>
        <dbReference type="Proteomes" id="UP000305887"/>
    </source>
</evidence>
<feature type="domain" description="ABC transporter" evidence="11">
    <location>
        <begin position="485"/>
        <end position="718"/>
    </location>
</feature>
<dbReference type="InterPro" id="IPR033838">
    <property type="entry name" value="CvaB_peptidase"/>
</dbReference>
<keyword evidence="7 10" id="KW-1133">Transmembrane helix</keyword>
<dbReference type="Gene3D" id="3.40.50.300">
    <property type="entry name" value="P-loop containing nucleotide triphosphate hydrolases"/>
    <property type="match status" value="1"/>
</dbReference>
<evidence type="ECO:0000256" key="5">
    <source>
        <dbReference type="ARBA" id="ARBA00022741"/>
    </source>
</evidence>
<organism evidence="14 15">
    <name type="scientific">Rubellimicrobium rubrum</name>
    <dbReference type="NCBI Taxonomy" id="2585369"/>
    <lineage>
        <taxon>Bacteria</taxon>
        <taxon>Pseudomonadati</taxon>
        <taxon>Pseudomonadota</taxon>
        <taxon>Alphaproteobacteria</taxon>
        <taxon>Rhodobacterales</taxon>
        <taxon>Roseobacteraceae</taxon>
        <taxon>Rubellimicrobium</taxon>
    </lineage>
</organism>
<feature type="domain" description="Peptidase C39" evidence="13">
    <location>
        <begin position="17"/>
        <end position="136"/>
    </location>
</feature>
<evidence type="ECO:0000256" key="1">
    <source>
        <dbReference type="ARBA" id="ARBA00004651"/>
    </source>
</evidence>
<feature type="transmembrane region" description="Helical" evidence="10">
    <location>
        <begin position="204"/>
        <end position="222"/>
    </location>
</feature>
<dbReference type="InterPro" id="IPR027417">
    <property type="entry name" value="P-loop_NTPase"/>
</dbReference>
<dbReference type="Gene3D" id="1.20.1560.10">
    <property type="entry name" value="ABC transporter type 1, transmembrane domain"/>
    <property type="match status" value="1"/>
</dbReference>
<feature type="transmembrane region" description="Helical" evidence="10">
    <location>
        <begin position="309"/>
        <end position="329"/>
    </location>
</feature>
<comment type="subcellular location">
    <subcellularLocation>
        <location evidence="1">Cell membrane</location>
        <topology evidence="1">Multi-pass membrane protein</topology>
    </subcellularLocation>
</comment>
<keyword evidence="8 10" id="KW-0472">Membrane</keyword>
<evidence type="ECO:0000256" key="2">
    <source>
        <dbReference type="ARBA" id="ARBA00022448"/>
    </source>
</evidence>
<dbReference type="AlphaFoldDB" id="A0A5C4N530"/>
<evidence type="ECO:0000256" key="6">
    <source>
        <dbReference type="ARBA" id="ARBA00022840"/>
    </source>
</evidence>
<evidence type="ECO:0000256" key="8">
    <source>
        <dbReference type="ARBA" id="ARBA00023136"/>
    </source>
</evidence>
<feature type="compositionally biased region" description="Basic and acidic residues" evidence="9">
    <location>
        <begin position="721"/>
        <end position="736"/>
    </location>
</feature>
<dbReference type="PANTHER" id="PTHR24221">
    <property type="entry name" value="ATP-BINDING CASSETTE SUB-FAMILY B"/>
    <property type="match status" value="1"/>
</dbReference>
<feature type="transmembrane region" description="Helical" evidence="10">
    <location>
        <begin position="171"/>
        <end position="192"/>
    </location>
</feature>
<dbReference type="GO" id="GO:0005524">
    <property type="term" value="F:ATP binding"/>
    <property type="evidence" value="ECO:0007669"/>
    <property type="project" value="UniProtKB-KW"/>
</dbReference>